<proteinExistence type="predicted"/>
<dbReference type="Proteomes" id="UP001500618">
    <property type="component" value="Unassembled WGS sequence"/>
</dbReference>
<dbReference type="EMBL" id="BAAANY010000007">
    <property type="protein sequence ID" value="GAA1668741.1"/>
    <property type="molecule type" value="Genomic_DNA"/>
</dbReference>
<comment type="caution">
    <text evidence="1">The sequence shown here is derived from an EMBL/GenBank/DDBJ whole genome shotgun (WGS) entry which is preliminary data.</text>
</comment>
<name>A0ABP4SA04_9ACTN</name>
<keyword evidence="2" id="KW-1185">Reference proteome</keyword>
<reference evidence="2" key="1">
    <citation type="journal article" date="2019" name="Int. J. Syst. Evol. Microbiol.">
        <title>The Global Catalogue of Microorganisms (GCM) 10K type strain sequencing project: providing services to taxonomists for standard genome sequencing and annotation.</title>
        <authorList>
            <consortium name="The Broad Institute Genomics Platform"/>
            <consortium name="The Broad Institute Genome Sequencing Center for Infectious Disease"/>
            <person name="Wu L."/>
            <person name="Ma J."/>
        </authorList>
    </citation>
    <scope>NUCLEOTIDE SEQUENCE [LARGE SCALE GENOMIC DNA]</scope>
    <source>
        <strain evidence="2">JCM 14718</strain>
    </source>
</reference>
<gene>
    <name evidence="1" type="ORF">GCM10009765_17750</name>
</gene>
<protein>
    <recommendedName>
        <fullName evidence="3">DNA alkylation repair protein</fullName>
    </recommendedName>
</protein>
<sequence length="233" mass="24148">MLAATPAYERAPDPVGLIRDDPIGVDQTSLGVIARASTLRQLGRYLDARKCDEAAERAVENRTLQASARLGLAADAVGTADPSLARQWLAAAGSIEDAAVRVLAGWVATEIALMSGDASAAVSGSAECVSLARQAGLRWHLAKSLLFAGVAQVVGGRAEAGLGDLVEAAAAARAYPAPAVGWVVAAVLADHDPNRRQAWHAEAVAAVGEIADGLPSDVRLEWLGRSDVRRFTV</sequence>
<evidence type="ECO:0008006" key="3">
    <source>
        <dbReference type="Google" id="ProtNLM"/>
    </source>
</evidence>
<evidence type="ECO:0000313" key="1">
    <source>
        <dbReference type="EMBL" id="GAA1668741.1"/>
    </source>
</evidence>
<organism evidence="1 2">
    <name type="scientific">Fodinicola feengrottensis</name>
    <dbReference type="NCBI Taxonomy" id="435914"/>
    <lineage>
        <taxon>Bacteria</taxon>
        <taxon>Bacillati</taxon>
        <taxon>Actinomycetota</taxon>
        <taxon>Actinomycetes</taxon>
        <taxon>Mycobacteriales</taxon>
        <taxon>Fodinicola</taxon>
    </lineage>
</organism>
<accession>A0ABP4SA04</accession>
<evidence type="ECO:0000313" key="2">
    <source>
        <dbReference type="Proteomes" id="UP001500618"/>
    </source>
</evidence>